<organism evidence="1 2">
    <name type="scientific">Staphylococcus phage MVC_VPHSA1</name>
    <dbReference type="NCBI Taxonomy" id="3088876"/>
    <lineage>
        <taxon>Viruses</taxon>
        <taxon>Duplodnaviria</taxon>
        <taxon>Heunggongvirae</taxon>
        <taxon>Uroviricota</taxon>
        <taxon>Caudoviricetes</taxon>
        <taxon>Ehrlichviridae</taxon>
        <taxon>Chennaivirus</taxon>
        <taxon>Chennaivirus MVCVPHSA1</taxon>
    </lineage>
</organism>
<dbReference type="EMBL" id="OR670591">
    <property type="protein sequence ID" value="WPF64858.1"/>
    <property type="molecule type" value="Genomic_DNA"/>
</dbReference>
<dbReference type="Proteomes" id="UP001322219">
    <property type="component" value="Segment"/>
</dbReference>
<evidence type="ECO:0000313" key="1">
    <source>
        <dbReference type="EMBL" id="WPF64858.1"/>
    </source>
</evidence>
<name>A0ABZ0QYK6_9CAUD</name>
<protein>
    <submittedName>
        <fullName evidence="1">Head morphogenesis</fullName>
    </submittedName>
</protein>
<proteinExistence type="predicted"/>
<evidence type="ECO:0000313" key="2">
    <source>
        <dbReference type="Proteomes" id="UP001322219"/>
    </source>
</evidence>
<gene>
    <name evidence="1" type="ORF">FBHYGVHD_CDS0011</name>
</gene>
<accession>A0ABZ0QYK6</accession>
<reference evidence="1 2" key="1">
    <citation type="submission" date="2023-10" db="EMBL/GenBank/DDBJ databases">
        <title>Genome Sequence of the Siphoviridae Staphylococcus aureus Phage MVC_VPHSA1.</title>
        <authorList>
            <person name="Deepak S.J."/>
            <person name="Porteen K."/>
            <person name="Wilfred R."/>
            <person name="Anbazhagan S."/>
            <person name="Elango A."/>
            <person name="Senthil Kumar T."/>
            <person name="Narendra B."/>
            <person name="Sureshkannan S."/>
            <person name="Nithya Quintoil M."/>
            <person name="Charley C.A."/>
            <person name="Teresa S."/>
            <person name="Raghavendra A.G."/>
        </authorList>
    </citation>
    <scope>NUCLEOTIDE SEQUENCE [LARGE SCALE GENOMIC DNA]</scope>
</reference>
<keyword evidence="2" id="KW-1185">Reference proteome</keyword>
<sequence length="52" mass="6195">MTFGERQKRANLKLIERDMDEIELAFLSDSQRLNKKRHQLLMKSVKRCSQSS</sequence>